<dbReference type="Proteomes" id="UP001634007">
    <property type="component" value="Unassembled WGS sequence"/>
</dbReference>
<comment type="similarity">
    <text evidence="3">Belongs to the IPI1/TEX10 family.</text>
</comment>
<evidence type="ECO:0000256" key="2">
    <source>
        <dbReference type="ARBA" id="ARBA00004642"/>
    </source>
</evidence>
<evidence type="ECO:0000256" key="1">
    <source>
        <dbReference type="ARBA" id="ARBA00004604"/>
    </source>
</evidence>
<evidence type="ECO:0000259" key="5">
    <source>
        <dbReference type="Pfam" id="PF12333"/>
    </source>
</evidence>
<accession>A0ABD3KMU2</accession>
<dbReference type="EMBL" id="JBJKBG010000005">
    <property type="protein sequence ID" value="KAL3738862.1"/>
    <property type="molecule type" value="Genomic_DNA"/>
</dbReference>
<dbReference type="InterPro" id="IPR011989">
    <property type="entry name" value="ARM-like"/>
</dbReference>
<evidence type="ECO:0000259" key="6">
    <source>
        <dbReference type="Pfam" id="PF25781"/>
    </source>
</evidence>
<dbReference type="Pfam" id="PF12333">
    <property type="entry name" value="Ipi1_N"/>
    <property type="match status" value="1"/>
</dbReference>
<reference evidence="7 8" key="1">
    <citation type="submission" date="2024-11" db="EMBL/GenBank/DDBJ databases">
        <title>Chromosome-level genome assembly of Eucalyptus globulus Labill. provides insights into its genome evolution.</title>
        <authorList>
            <person name="Li X."/>
        </authorList>
    </citation>
    <scope>NUCLEOTIDE SEQUENCE [LARGE SCALE GENOMIC DNA]</scope>
    <source>
        <strain evidence="7">CL2024</strain>
        <tissue evidence="7">Fresh tender leaves</tissue>
    </source>
</reference>
<feature type="domain" description="Pre-rRNA-processing protein Ipi1 N-terminal" evidence="5">
    <location>
        <begin position="146"/>
        <end position="215"/>
    </location>
</feature>
<evidence type="ECO:0000313" key="7">
    <source>
        <dbReference type="EMBL" id="KAL3738862.1"/>
    </source>
</evidence>
<organism evidence="7 8">
    <name type="scientific">Eucalyptus globulus</name>
    <name type="common">Tasmanian blue gum</name>
    <dbReference type="NCBI Taxonomy" id="34317"/>
    <lineage>
        <taxon>Eukaryota</taxon>
        <taxon>Viridiplantae</taxon>
        <taxon>Streptophyta</taxon>
        <taxon>Embryophyta</taxon>
        <taxon>Tracheophyta</taxon>
        <taxon>Spermatophyta</taxon>
        <taxon>Magnoliopsida</taxon>
        <taxon>eudicotyledons</taxon>
        <taxon>Gunneridae</taxon>
        <taxon>Pentapetalae</taxon>
        <taxon>rosids</taxon>
        <taxon>malvids</taxon>
        <taxon>Myrtales</taxon>
        <taxon>Myrtaceae</taxon>
        <taxon>Myrtoideae</taxon>
        <taxon>Eucalypteae</taxon>
        <taxon>Eucalyptus</taxon>
    </lineage>
</organism>
<dbReference type="AlphaFoldDB" id="A0ABD3KMU2"/>
<dbReference type="PANTHER" id="PTHR16056">
    <property type="entry name" value="REGULATOR OF MICROTUBULE DYNAMICS PROTEIN"/>
    <property type="match status" value="1"/>
</dbReference>
<evidence type="ECO:0008006" key="9">
    <source>
        <dbReference type="Google" id="ProtNLM"/>
    </source>
</evidence>
<proteinExistence type="inferred from homology"/>
<comment type="caution">
    <text evidence="7">The sequence shown here is derived from an EMBL/GenBank/DDBJ whole genome shotgun (WGS) entry which is preliminary data.</text>
</comment>
<dbReference type="PANTHER" id="PTHR16056:SF2">
    <property type="entry name" value="TESTIS-EXPRESSED PROTEIN 10"/>
    <property type="match status" value="1"/>
</dbReference>
<keyword evidence="4" id="KW-0539">Nucleus</keyword>
<dbReference type="GO" id="GO:0005634">
    <property type="term" value="C:nucleus"/>
    <property type="evidence" value="ECO:0007669"/>
    <property type="project" value="UniProtKB-SubCell"/>
</dbReference>
<evidence type="ECO:0000256" key="4">
    <source>
        <dbReference type="ARBA" id="ARBA00023242"/>
    </source>
</evidence>
<dbReference type="InterPro" id="IPR016024">
    <property type="entry name" value="ARM-type_fold"/>
</dbReference>
<dbReference type="SUPFAM" id="SSF48371">
    <property type="entry name" value="ARM repeat"/>
    <property type="match status" value="1"/>
</dbReference>
<feature type="domain" description="TEX10-like TPR repeats" evidence="6">
    <location>
        <begin position="496"/>
        <end position="859"/>
    </location>
</feature>
<dbReference type="FunFam" id="1.25.10.10:FF:000348">
    <property type="entry name" value="uncharacterized protein LOC106763108 isoform X2"/>
    <property type="match status" value="1"/>
</dbReference>
<evidence type="ECO:0000313" key="8">
    <source>
        <dbReference type="Proteomes" id="UP001634007"/>
    </source>
</evidence>
<sequence>MVRPKALSKKQQKKGIDFKKIKRKVGRKLPPPKNATNTEIKSKAIVLPEQSVASDRVGLAVNKKGLTLKELLQQTSHHNPKVRRDALMGIKDLFLKHPDELRLHMYAVVEKLRERIGDDDKLVREALYQLFKSVIFPSCKEGNQGPFVSLMMAYIFNAMTHLAVDVRLMAFRFLGLVVLHYPPTFLLYAEKILQNYEEILCKHQLFAQDRSKLKTALAGLMCCLSLLPCNDQEDNASEKKTTGKRLLHGFEQDVYASSSGWNTLGLEKLKGLVPVLINCLREILSVVNSLPSLEFQSFDCMLTILQSIDLAVKFFIATIDKSESDLQTTLGGATLATLDQGVASVILKRLCVLFPLNPAHHASQKDSDRYFALNVMIADIFLSCSEWISPPDDMSERFLEFVEVMLLGKISDSAKTEATVSNKHLLLPFIPKLLAQVPNNWKSRLLQAFTRAFRECNHQSSLKLAFLSIIEEIVIPGQNRIHLDVSDPELLDHQIAWVRELPALLIMLGEKHQSVTQVVLRLILRLGQSASSRPTLQGEYDNIQYPLQDFFCKCQDESSVSYGPFIRLSQDCQELAVSCLYYFSHLDSALLKAIATCYLCNDLEPSVLFRTIEVLDSAYAAGHIWISDIISFFITLLSRFKVSPDNALPVKEVEPKISNCGTLRLLTSVVCSCLLHIGDESMVLQMIEKVIIDQMFVSLQKLKPSRDNACALLRLLVTLDSKPTRLSEQTIDGLASFLALYLIDICSVVIPHISEEDDEAAVAFLDRMTHYYVLPCLFLFDRSQRLLKLVLNEMESLISGRTSLSCLKNGSHGTDHSTSVIAIVYVLQLMHKDFKIRQIQSSFKAEIECILRSLQALVESSTTLEERHKLQCAYHRVHRMLGNLQERTPCLL</sequence>
<protein>
    <recommendedName>
        <fullName evidence="9">Pre-rRNA-processing protein Ipi1 N-terminal domain-containing protein</fullName>
    </recommendedName>
</protein>
<gene>
    <name evidence="7" type="ORF">ACJRO7_020266</name>
</gene>
<dbReference type="InterPro" id="IPR057949">
    <property type="entry name" value="TPR_TEX10"/>
</dbReference>
<comment type="subcellular location">
    <subcellularLocation>
        <location evidence="1">Nucleus</location>
        <location evidence="1">Nucleolus</location>
    </subcellularLocation>
    <subcellularLocation>
        <location evidence="2">Nucleus</location>
        <location evidence="2">Nucleoplasm</location>
    </subcellularLocation>
</comment>
<dbReference type="Gene3D" id="1.25.10.10">
    <property type="entry name" value="Leucine-rich Repeat Variant"/>
    <property type="match status" value="1"/>
</dbReference>
<dbReference type="InterPro" id="IPR024679">
    <property type="entry name" value="Ipi1_N"/>
</dbReference>
<dbReference type="Pfam" id="PF25781">
    <property type="entry name" value="TPR_TEX10"/>
    <property type="match status" value="1"/>
</dbReference>
<name>A0ABD3KMU2_EUCGL</name>
<evidence type="ECO:0000256" key="3">
    <source>
        <dbReference type="ARBA" id="ARBA00006427"/>
    </source>
</evidence>
<keyword evidence="8" id="KW-1185">Reference proteome</keyword>